<gene>
    <name evidence="2" type="ORF">NliqN6_3678</name>
</gene>
<protein>
    <recommendedName>
        <fullName evidence="4">Trypsin-like peptidase domain-containing protein</fullName>
    </recommendedName>
</protein>
<feature type="region of interest" description="Disordered" evidence="1">
    <location>
        <begin position="14"/>
        <end position="43"/>
    </location>
</feature>
<dbReference type="EMBL" id="BLZA01000021">
    <property type="protein sequence ID" value="GHJ87276.1"/>
    <property type="molecule type" value="Genomic_DNA"/>
</dbReference>
<sequence>MLLTRLSRNLSRPARGIRRYAATTTTPAATVGPPRLAKPESTDRALHDDPLDGYIDIYQRVFLQPGSFDGLASVDKLYADYRANAGHVLEHVLPYEAYPASTRRSDTLHAEPSATEGDGVVLVVHVLQGLDGHVEKMSVCSGFVVGTVQDGPIDPTVSTDTVVTCAHTLEEMHRHLREPFAALQRSCTFIIPSQGKPKLIAAVQSSMPRSDLVVMTTVPSKRPPLTSLPVSPFPLAVGSSVLTHIFGSPDVPDVVRARNRRRPEPLAEPLAEEAPISWLEGKAWRRWGRGELLGYRSYTGQEVEAGTSSQLPHLLTSILPTHGSSGGPILDASTGAVVGMTSGRRMDNRVEGERGWGAAAEGIFEMFALPGFVPASKRK</sequence>
<keyword evidence="3" id="KW-1185">Reference proteome</keyword>
<reference evidence="2" key="1">
    <citation type="submission" date="2020-07" db="EMBL/GenBank/DDBJ databases">
        <title>Draft Genome Sequence of a Deep-Sea Yeast, Naganishia (Cryptococcus) liquefaciens strain N6.</title>
        <authorList>
            <person name="Han Y.W."/>
            <person name="Kajitani R."/>
            <person name="Morimoto H."/>
            <person name="Parhat M."/>
            <person name="Tsubouchi H."/>
            <person name="Bakenova O."/>
            <person name="Ogata M."/>
            <person name="Argunhan B."/>
            <person name="Aoki R."/>
            <person name="Kajiwara S."/>
            <person name="Itoh T."/>
            <person name="Iwasaki H."/>
        </authorList>
    </citation>
    <scope>NUCLEOTIDE SEQUENCE</scope>
    <source>
        <strain evidence="2">N6</strain>
    </source>
</reference>
<comment type="caution">
    <text evidence="2">The sequence shown here is derived from an EMBL/GenBank/DDBJ whole genome shotgun (WGS) entry which is preliminary data.</text>
</comment>
<evidence type="ECO:0000313" key="3">
    <source>
        <dbReference type="Proteomes" id="UP000620104"/>
    </source>
</evidence>
<evidence type="ECO:0008006" key="4">
    <source>
        <dbReference type="Google" id="ProtNLM"/>
    </source>
</evidence>
<evidence type="ECO:0000256" key="1">
    <source>
        <dbReference type="SAM" id="MobiDB-lite"/>
    </source>
</evidence>
<dbReference type="OrthoDB" id="10054765at2759"/>
<organism evidence="2 3">
    <name type="scientific">Naganishia liquefaciens</name>
    <dbReference type="NCBI Taxonomy" id="104408"/>
    <lineage>
        <taxon>Eukaryota</taxon>
        <taxon>Fungi</taxon>
        <taxon>Dikarya</taxon>
        <taxon>Basidiomycota</taxon>
        <taxon>Agaricomycotina</taxon>
        <taxon>Tremellomycetes</taxon>
        <taxon>Filobasidiales</taxon>
        <taxon>Filobasidiaceae</taxon>
        <taxon>Naganishia</taxon>
    </lineage>
</organism>
<dbReference type="AlphaFoldDB" id="A0A8H3TUP8"/>
<feature type="compositionally biased region" description="Low complexity" evidence="1">
    <location>
        <begin position="21"/>
        <end position="30"/>
    </location>
</feature>
<accession>A0A8H3TUP8</accession>
<proteinExistence type="predicted"/>
<dbReference type="Pfam" id="PF13365">
    <property type="entry name" value="Trypsin_2"/>
    <property type="match status" value="1"/>
</dbReference>
<name>A0A8H3TUP8_9TREE</name>
<dbReference type="InterPro" id="IPR009003">
    <property type="entry name" value="Peptidase_S1_PA"/>
</dbReference>
<dbReference type="SUPFAM" id="SSF50494">
    <property type="entry name" value="Trypsin-like serine proteases"/>
    <property type="match status" value="1"/>
</dbReference>
<evidence type="ECO:0000313" key="2">
    <source>
        <dbReference type="EMBL" id="GHJ87276.1"/>
    </source>
</evidence>
<dbReference type="Proteomes" id="UP000620104">
    <property type="component" value="Unassembled WGS sequence"/>
</dbReference>